<evidence type="ECO:0000313" key="1">
    <source>
        <dbReference type="EMBL" id="JAH60786.1"/>
    </source>
</evidence>
<organism evidence="1">
    <name type="scientific">Anguilla anguilla</name>
    <name type="common">European freshwater eel</name>
    <name type="synonym">Muraena anguilla</name>
    <dbReference type="NCBI Taxonomy" id="7936"/>
    <lineage>
        <taxon>Eukaryota</taxon>
        <taxon>Metazoa</taxon>
        <taxon>Chordata</taxon>
        <taxon>Craniata</taxon>
        <taxon>Vertebrata</taxon>
        <taxon>Euteleostomi</taxon>
        <taxon>Actinopterygii</taxon>
        <taxon>Neopterygii</taxon>
        <taxon>Teleostei</taxon>
        <taxon>Anguilliformes</taxon>
        <taxon>Anguillidae</taxon>
        <taxon>Anguilla</taxon>
    </lineage>
</organism>
<reference evidence="1" key="1">
    <citation type="submission" date="2014-11" db="EMBL/GenBank/DDBJ databases">
        <authorList>
            <person name="Amaro Gonzalez C."/>
        </authorList>
    </citation>
    <scope>NUCLEOTIDE SEQUENCE</scope>
</reference>
<name>A0A0E9U4Q8_ANGAN</name>
<proteinExistence type="predicted"/>
<dbReference type="AlphaFoldDB" id="A0A0E9U4Q8"/>
<protein>
    <submittedName>
        <fullName evidence="1">Uncharacterized protein</fullName>
    </submittedName>
</protein>
<dbReference type="EMBL" id="GBXM01047791">
    <property type="protein sequence ID" value="JAH60786.1"/>
    <property type="molecule type" value="Transcribed_RNA"/>
</dbReference>
<accession>A0A0E9U4Q8</accession>
<reference evidence="1" key="2">
    <citation type="journal article" date="2015" name="Fish Shellfish Immunol.">
        <title>Early steps in the European eel (Anguilla anguilla)-Vibrio vulnificus interaction in the gills: Role of the RtxA13 toxin.</title>
        <authorList>
            <person name="Callol A."/>
            <person name="Pajuelo D."/>
            <person name="Ebbesson L."/>
            <person name="Teles M."/>
            <person name="MacKenzie S."/>
            <person name="Amaro C."/>
        </authorList>
    </citation>
    <scope>NUCLEOTIDE SEQUENCE</scope>
</reference>
<sequence length="47" mass="5266">MGLISPMLLVYKALTLLKSQNHPCSIFESLCKPLFSALVILYTSHED</sequence>